<protein>
    <submittedName>
        <fullName evidence="1">Uncharacterized protein</fullName>
    </submittedName>
</protein>
<evidence type="ECO:0000313" key="1">
    <source>
        <dbReference type="EMBL" id="SFO07548.1"/>
    </source>
</evidence>
<reference evidence="2" key="1">
    <citation type="submission" date="2016-10" db="EMBL/GenBank/DDBJ databases">
        <authorList>
            <person name="Varghese N."/>
            <person name="Submissions S."/>
        </authorList>
    </citation>
    <scope>NUCLEOTIDE SEQUENCE [LARGE SCALE GENOMIC DNA]</scope>
    <source>
        <strain evidence="2">OV426</strain>
    </source>
</reference>
<sequence>MGLISGITTDVAREYSTTLITPNTASDNVKESLTAKALPASVVVISPEARARLLQARDEPISAEQQEKNLTALAELKSSGQGPSVNLGYALFNDLNTSTDASTLSPLLSMTADNTQSAMDDFAAALHQVLAEGQVGRGRYDNSDTAEAMALTLTQSKLHKLIEKYVSGDNQKQATGIADQMINVKVAIRNSAMLSGAQDTLTLAMRYGTRDMQDSARDDLKKFESGTARPQVELNGMMKAMNPDGDMNAVFSAFAAIIRATPNPGNAAQPSIDGALKQLDIYCQQWQAFTEKYAS</sequence>
<name>A0A1I5E7G1_9GAMM</name>
<organism evidence="1 2">
    <name type="scientific">Candidatus Pantoea varia</name>
    <dbReference type="NCBI Taxonomy" id="1881036"/>
    <lineage>
        <taxon>Bacteria</taxon>
        <taxon>Pseudomonadati</taxon>
        <taxon>Pseudomonadota</taxon>
        <taxon>Gammaproteobacteria</taxon>
        <taxon>Enterobacterales</taxon>
        <taxon>Erwiniaceae</taxon>
        <taxon>Pantoea</taxon>
    </lineage>
</organism>
<accession>A0A1I5E7G1</accession>
<keyword evidence="2" id="KW-1185">Reference proteome</keyword>
<proteinExistence type="predicted"/>
<dbReference type="Proteomes" id="UP000198968">
    <property type="component" value="Unassembled WGS sequence"/>
</dbReference>
<dbReference type="RefSeq" id="WP_254772469.1">
    <property type="nucleotide sequence ID" value="NZ_FOVG01000003.1"/>
</dbReference>
<gene>
    <name evidence="1" type="ORF">SAMN05428971_2813</name>
</gene>
<dbReference type="AlphaFoldDB" id="A0A1I5E7G1"/>
<evidence type="ECO:0000313" key="2">
    <source>
        <dbReference type="Proteomes" id="UP000198968"/>
    </source>
</evidence>
<dbReference type="EMBL" id="FOVG01000003">
    <property type="protein sequence ID" value="SFO07548.1"/>
    <property type="molecule type" value="Genomic_DNA"/>
</dbReference>